<gene>
    <name evidence="1" type="ORF">RUMHYD_02522</name>
</gene>
<organism evidence="1 2">
    <name type="scientific">Blautia hydrogenotrophica (strain DSM 10507 / JCM 14656 / S5a33)</name>
    <name type="common">Ruminococcus hydrogenotrophicus</name>
    <dbReference type="NCBI Taxonomy" id="476272"/>
    <lineage>
        <taxon>Bacteria</taxon>
        <taxon>Bacillati</taxon>
        <taxon>Bacillota</taxon>
        <taxon>Clostridia</taxon>
        <taxon>Lachnospirales</taxon>
        <taxon>Lachnospiraceae</taxon>
        <taxon>Blautia</taxon>
    </lineage>
</organism>
<reference evidence="1 2" key="2">
    <citation type="submission" date="2009-02" db="EMBL/GenBank/DDBJ databases">
        <title>Draft genome sequence of Blautia hydrogenotrophica DSM 10507 (Ruminococcus hydrogenotrophicus DSM 10507).</title>
        <authorList>
            <person name="Sudarsanam P."/>
            <person name="Ley R."/>
            <person name="Guruge J."/>
            <person name="Turnbaugh P.J."/>
            <person name="Mahowald M."/>
            <person name="Liep D."/>
            <person name="Gordon J."/>
        </authorList>
    </citation>
    <scope>NUCLEOTIDE SEQUENCE [LARGE SCALE GENOMIC DNA]</scope>
    <source>
        <strain evidence="2">DSM 10507 / JCM 14656 / S5a33</strain>
    </source>
</reference>
<keyword evidence="2" id="KW-1185">Reference proteome</keyword>
<dbReference type="HOGENOM" id="CLU_2663750_0_0_9"/>
<dbReference type="EMBL" id="ACBZ01000137">
    <property type="protein sequence ID" value="EEG48578.1"/>
    <property type="molecule type" value="Genomic_DNA"/>
</dbReference>
<evidence type="ECO:0000313" key="2">
    <source>
        <dbReference type="Proteomes" id="UP000003100"/>
    </source>
</evidence>
<dbReference type="eggNOG" id="COG0582">
    <property type="taxonomic scope" value="Bacteria"/>
</dbReference>
<sequence>MEDTDYGNRIAYLHRQATCERTLHDDLTFSKRGVKVVNQMKGNASHGFRKQFLSDEAIKILHKARELFQKPGIFP</sequence>
<dbReference type="PATRIC" id="fig|476272.21.peg.652"/>
<dbReference type="Proteomes" id="UP000003100">
    <property type="component" value="Unassembled WGS sequence"/>
</dbReference>
<evidence type="ECO:0000313" key="1">
    <source>
        <dbReference type="EMBL" id="EEG48578.1"/>
    </source>
</evidence>
<comment type="caution">
    <text evidence="1">The sequence shown here is derived from an EMBL/GenBank/DDBJ whole genome shotgun (WGS) entry which is preliminary data.</text>
</comment>
<name>C0CNS3_BLAHS</name>
<dbReference type="RefSeq" id="WP_005949963.1">
    <property type="nucleotide sequence ID" value="NZ_CP136423.1"/>
</dbReference>
<dbReference type="AlphaFoldDB" id="C0CNS3"/>
<protein>
    <submittedName>
        <fullName evidence="1">Uncharacterized protein</fullName>
    </submittedName>
</protein>
<proteinExistence type="predicted"/>
<accession>C0CNS3</accession>
<reference evidence="1 2" key="1">
    <citation type="submission" date="2009-01" db="EMBL/GenBank/DDBJ databases">
        <authorList>
            <person name="Fulton L."/>
            <person name="Clifton S."/>
            <person name="Fulton B."/>
            <person name="Xu J."/>
            <person name="Minx P."/>
            <person name="Pepin K.H."/>
            <person name="Johnson M."/>
            <person name="Bhonagiri V."/>
            <person name="Nash W.E."/>
            <person name="Mardis E.R."/>
            <person name="Wilson R.K."/>
        </authorList>
    </citation>
    <scope>NUCLEOTIDE SEQUENCE [LARGE SCALE GENOMIC DNA]</scope>
    <source>
        <strain evidence="2">DSM 10507 / JCM 14656 / S5a33</strain>
    </source>
</reference>
<dbReference type="GeneID" id="86823055"/>